<feature type="domain" description="DUF4394" evidence="2">
    <location>
        <begin position="55"/>
        <end position="292"/>
    </location>
</feature>
<feature type="domain" description="DUF4394" evidence="2">
    <location>
        <begin position="563"/>
        <end position="798"/>
    </location>
</feature>
<dbReference type="EMBL" id="JAEVLS010000005">
    <property type="protein sequence ID" value="MBM0107600.1"/>
    <property type="molecule type" value="Genomic_DNA"/>
</dbReference>
<feature type="chain" id="PRO_5046070538" evidence="1">
    <location>
        <begin position="22"/>
        <end position="804"/>
    </location>
</feature>
<dbReference type="SUPFAM" id="SSF50998">
    <property type="entry name" value="Quinoprotein alcohol dehydrogenase-like"/>
    <property type="match status" value="1"/>
</dbReference>
<evidence type="ECO:0000259" key="2">
    <source>
        <dbReference type="Pfam" id="PF14339"/>
    </source>
</evidence>
<keyword evidence="1" id="KW-0732">Signal</keyword>
<evidence type="ECO:0000313" key="4">
    <source>
        <dbReference type="Proteomes" id="UP000661077"/>
    </source>
</evidence>
<proteinExistence type="predicted"/>
<dbReference type="InterPro" id="IPR011047">
    <property type="entry name" value="Quinoprotein_ADH-like_sf"/>
</dbReference>
<feature type="signal peptide" evidence="1">
    <location>
        <begin position="1"/>
        <end position="21"/>
    </location>
</feature>
<accession>A0ABS1X302</accession>
<reference evidence="3 4" key="1">
    <citation type="journal article" date="2021" name="Int. J. Syst. Evol. Microbiol.">
        <title>Steroidobacter gossypii sp. nov., isolated from soil of cotton cropping field.</title>
        <authorList>
            <person name="Huang R."/>
            <person name="Yang S."/>
            <person name="Zhen C."/>
            <person name="Liu W."/>
        </authorList>
    </citation>
    <scope>NUCLEOTIDE SEQUENCE [LARGE SCALE GENOMIC DNA]</scope>
    <source>
        <strain evidence="3 4">S1-65</strain>
    </source>
</reference>
<dbReference type="Pfam" id="PF14339">
    <property type="entry name" value="DUF4394"/>
    <property type="match status" value="3"/>
</dbReference>
<evidence type="ECO:0000256" key="1">
    <source>
        <dbReference type="SAM" id="SignalP"/>
    </source>
</evidence>
<feature type="domain" description="DUF4394" evidence="2">
    <location>
        <begin position="317"/>
        <end position="545"/>
    </location>
</feature>
<sequence length="804" mass="82173">MALQPRTRVALYCLFTLPLMGCGGGGGGGDDPPAPPNAPGGIVQGDTFAITSANRLVSFNSATPANSSVAAITGLRAGENIVGFDLRPGGMPAAQLIALGNQGGLYTIDPNSATATLKTTLAADPSDTTDRYSSLDGTRVSIDVNNLVDALRIVSNSGQNLRVNMDTGATFTDTMLTVGGINASGITEVAYTNNFTSTCRTTPYYIDSTADRLMTSANASGGVLTPIGPLTVDAAAMTGFDISTGPDGVNSAVAALTVAGVTSLYTIDLTTGAATLVGPIGNLNGGESILGLARPVPATTPPQPLGELLALTDNNSLISFNSGLPQALCSSASINGLQGNETVLSIDMRPADNNVYALTDAGRLYTVNAATGTVAFRATLSASANDPFTGLDGSNITVDVSPVADGLRVLSSNGMNLRVLFTTGEVFTDTPLTAGSSVTAAAYTNSFAGTGTSTLYVIDTQSDRLLIQGRTSGSPNNGDLLDVGALNIGDVRAMAGFDINAVNNTAFAAFNVGTGNATDLYRINLGSGAATRMGTIGGPNRIRALTHSSVPQATLLGLTRDGRLVSFKVTSPGTLDSSMFLNGLQGGEQVLGFDIRPSNGLMYLLTDAGRLYTVDPATARARLGATLMPNTGDPFQRLIGTTFGTDFSPTADALRVLSDAEHNLAVLVDSGATITAQFLRRRDDPNRPAPDVVAIAYTSNFAGTTDTTLFNVDLGINSLVSQKPANDGLLTTIGPLSTTQTFAFSGGFDIVGGDDGLAVAALQPTGSTQSTLYRVNLRSGALMPIGAIGPAGTQPLMGLTVQLR</sequence>
<dbReference type="Proteomes" id="UP000661077">
    <property type="component" value="Unassembled WGS sequence"/>
</dbReference>
<protein>
    <submittedName>
        <fullName evidence="3">DUF4394 domain-containing protein</fullName>
    </submittedName>
</protein>
<dbReference type="RefSeq" id="WP_203169701.1">
    <property type="nucleotide sequence ID" value="NZ_JAEVLS010000005.1"/>
</dbReference>
<keyword evidence="4" id="KW-1185">Reference proteome</keyword>
<organism evidence="3 4">
    <name type="scientific">Steroidobacter gossypii</name>
    <dbReference type="NCBI Taxonomy" id="2805490"/>
    <lineage>
        <taxon>Bacteria</taxon>
        <taxon>Pseudomonadati</taxon>
        <taxon>Pseudomonadota</taxon>
        <taxon>Gammaproteobacteria</taxon>
        <taxon>Steroidobacterales</taxon>
        <taxon>Steroidobacteraceae</taxon>
        <taxon>Steroidobacter</taxon>
    </lineage>
</organism>
<evidence type="ECO:0000313" key="3">
    <source>
        <dbReference type="EMBL" id="MBM0107600.1"/>
    </source>
</evidence>
<dbReference type="InterPro" id="IPR025507">
    <property type="entry name" value="DUF4394"/>
</dbReference>
<gene>
    <name evidence="3" type="ORF">JM946_22895</name>
</gene>
<comment type="caution">
    <text evidence="3">The sequence shown here is derived from an EMBL/GenBank/DDBJ whole genome shotgun (WGS) entry which is preliminary data.</text>
</comment>
<name>A0ABS1X302_9GAMM</name>